<dbReference type="Proteomes" id="UP000018208">
    <property type="component" value="Unassembled WGS sequence"/>
</dbReference>
<gene>
    <name evidence="2" type="ORF">SS50377_15221</name>
    <name evidence="3" type="ORF">SS50377_28709</name>
</gene>
<organism evidence="2">
    <name type="scientific">Spironucleus salmonicida</name>
    <dbReference type="NCBI Taxonomy" id="348837"/>
    <lineage>
        <taxon>Eukaryota</taxon>
        <taxon>Metamonada</taxon>
        <taxon>Diplomonadida</taxon>
        <taxon>Hexamitidae</taxon>
        <taxon>Hexamitinae</taxon>
        <taxon>Spironucleus</taxon>
    </lineage>
</organism>
<sequence length="1807" mass="209697">MTNPLSVDFAVHQYVIRDGKVKVERNTQELLTFTIEGSEITQSRQLDMSCRHILRSAITTKAQLCAVQLILLYKKLGKIAQNVQFQISQLKKIINSRDPKFWGNIGLVAAQMGLRVLSIKSTRKPYFAKFAKPIQGYDLQYFSLYNSFDTKKILQPKSIKKIDFHENQVLLQLAAIQYQLEGKYPLILPLIFGYSAFRLYDVQFNDLKENTDAKKVYGKELDLLKKIFEVSNKIYNGEAFTEQEKPQLDEFELINLFQLPMHFLGTGICLFMFQQLCHVSYLFKAEYFALFSLIGNEVADNLTNAVISQSSKSGKSVALYTQYFFHLLMGNVPILFNMRSDNEQPLYEYYTENFHSSLAQQYIDVYNLSEIKKISQVKNLKEDEELKEDEDFNKIILQSVCNFHQFQLASLGKVSELFYKMVIFIENITKIKNVKGNKSFNLLDAVKKLQYNNHIFTKFELLQNQNFFIYNDHKDTSGILDDQILERSKKPVLHQTPIILVDECLQSQKSKFPKCVKLCQMIFMRYEEKLIQLGKDQYIEIQTTLNSAKFKVITKFAAIEYKQHRLVINVILPLLSKELLESAKTELGKISMTDRFQNKGIDLYQTIENIITSVQSQNADQRFYTIHGNQEIMIEYLKSLNSLLGKSEYILIAMEYLRLEIDDYDLLDELVVHSPQILNIRNRTQFREIFFSGMVSYRNRGQYYEDFETNFYKLILSLFNPRGVETAFWKTFSVIAFKKIEESQVDDQLSKDKKEEKTTGENTSSKGQQGMLKQYWSSSVQSLICEYFMNINTKNLHQNLQLMIEKLPKMVEKYSTKYETPNFDYVTVIMVGTYLTVINFLTVNQFSYNILSSRVGVKYINAQILGYVQPHASLLSSFQYEQRRMVVDDKSYKYSINNIEQSVSDFAIHTPILVSLLYSMMTEKSVEMQFMCSSVCPSIWFQYNQKILNFNATSRHIVSFYIKGKKQIPEQTMYQFDSLTQTYNNIIIHKGVSKNTKFQLTKGYAHFELLQENQNYNISCIASSTLNYEVVSVLNYQLMLAFIAKYSTSAISIADAQATLQQVSKFFKRSVLLEFMQVILFMAKLTWQSATLITNISLIMRYVDTGHIYVQYLHGGSIIAAKSESVFNLLERTSVPHKFIFLNPTFDYAFQSFNKNPTISIYKQVLKDSVAAAKETFQLLCQGTPAQTKSTTKKEESSAKEAIVEQDGGAQDDVGSTTQTESTTKKENPPPQKSRWSRIWDRIKMLLMQVYPIKTISQENQCKAQEELKEKQTGPMLIIVIPFDKKMCFTDSLDKARHKIFDFIVTFHGYPDLGLETIDGCQVLPIECGHHVPEVLAEKVKAFKVNNVLQIGLDKKGATQLLEIQDKSEQFVLDQQTKERLPKQNVPPKFEDKMQCQVFQINDTKLDYTEIFAALNDQNIIINIVNKNKYYYLLLIDEKNNCATKYDTIREKFSVDAKDSKLTIDKVCSVRGTSILHQYVSQGFILPKQTVNLDLKLIQDYSIVVKKLATKFQSLHFTCNNSKNEIQVIFNSDTDLLEFLTSINLKIVSINEKNNIYTMLVVYIPNKQDIANKEQQALLEKERLKKIYEEPLYEICKKNYDSYDESSKVKMLTEKENQYEEIRLFKNYPIAYTYVQNDRAFTLSKEQLLDHLTVYQSIISKFEDDIVYLTNGVSFVNQLLKINSKKLINFNTEESQYFIMLLNGLRQKNYTPNMNFLRSTLLQDQFNILVTLQTEHEKSYCIKISLIETDKSNKKLEGDNFILQKQYITFKATEQVDSDTICGLFFRLKIVLDNIVDGVAHIVFLPE</sequence>
<evidence type="ECO:0000313" key="2">
    <source>
        <dbReference type="EMBL" id="EST44880.1"/>
    </source>
</evidence>
<name>V6LJV2_9EUKA</name>
<evidence type="ECO:0000256" key="1">
    <source>
        <dbReference type="SAM" id="MobiDB-lite"/>
    </source>
</evidence>
<dbReference type="EMBL" id="KI546103">
    <property type="protein sequence ID" value="EST44880.1"/>
    <property type="molecule type" value="Genomic_DNA"/>
</dbReference>
<feature type="compositionally biased region" description="Basic and acidic residues" evidence="1">
    <location>
        <begin position="748"/>
        <end position="759"/>
    </location>
</feature>
<proteinExistence type="predicted"/>
<feature type="region of interest" description="Disordered" evidence="1">
    <location>
        <begin position="748"/>
        <end position="770"/>
    </location>
</feature>
<dbReference type="EMBL" id="AUWU02000009">
    <property type="protein sequence ID" value="KAH0569750.1"/>
    <property type="molecule type" value="Genomic_DNA"/>
</dbReference>
<evidence type="ECO:0000313" key="3">
    <source>
        <dbReference type="EMBL" id="KAH0569750.1"/>
    </source>
</evidence>
<feature type="compositionally biased region" description="Basic and acidic residues" evidence="1">
    <location>
        <begin position="1192"/>
        <end position="1203"/>
    </location>
</feature>
<accession>V6LJV2</accession>
<keyword evidence="4" id="KW-1185">Reference proteome</keyword>
<reference evidence="2 3" key="1">
    <citation type="journal article" date="2014" name="PLoS Genet.">
        <title>The Genome of Spironucleus salmonicida Highlights a Fish Pathogen Adapted to Fluctuating Environments.</title>
        <authorList>
            <person name="Xu F."/>
            <person name="Jerlstrom-Hultqvist J."/>
            <person name="Einarsson E."/>
            <person name="Astvaldsson A."/>
            <person name="Svard S.G."/>
            <person name="Andersson J.O."/>
        </authorList>
    </citation>
    <scope>NUCLEOTIDE SEQUENCE</scope>
    <source>
        <strain evidence="3">ATCC 50377</strain>
    </source>
</reference>
<evidence type="ECO:0000313" key="4">
    <source>
        <dbReference type="Proteomes" id="UP000018208"/>
    </source>
</evidence>
<reference evidence="3" key="2">
    <citation type="submission" date="2020-12" db="EMBL/GenBank/DDBJ databases">
        <title>New Spironucleus salmonicida genome in near-complete chromosomes.</title>
        <authorList>
            <person name="Xu F."/>
            <person name="Kurt Z."/>
            <person name="Jimenez-Gonzalez A."/>
            <person name="Astvaldsson A."/>
            <person name="Andersson J.O."/>
            <person name="Svard S.G."/>
        </authorList>
    </citation>
    <scope>NUCLEOTIDE SEQUENCE</scope>
    <source>
        <strain evidence="3">ATCC 50377</strain>
    </source>
</reference>
<dbReference type="VEuPathDB" id="GiardiaDB:SS50377_28709"/>
<protein>
    <submittedName>
        <fullName evidence="2">Uncharacterized protein</fullName>
    </submittedName>
</protein>
<feature type="region of interest" description="Disordered" evidence="1">
    <location>
        <begin position="1188"/>
        <end position="1234"/>
    </location>
</feature>